<dbReference type="CDD" id="cd00082">
    <property type="entry name" value="HisKA"/>
    <property type="match status" value="1"/>
</dbReference>
<dbReference type="PRINTS" id="PR00344">
    <property type="entry name" value="BCTRLSENSOR"/>
</dbReference>
<evidence type="ECO:0000313" key="19">
    <source>
        <dbReference type="Proteomes" id="UP000239415"/>
    </source>
</evidence>
<feature type="domain" description="PAC" evidence="17">
    <location>
        <begin position="258"/>
        <end position="310"/>
    </location>
</feature>
<evidence type="ECO:0000256" key="2">
    <source>
        <dbReference type="ARBA" id="ARBA00004141"/>
    </source>
</evidence>
<dbReference type="SMART" id="SM00387">
    <property type="entry name" value="HATPase_c"/>
    <property type="match status" value="1"/>
</dbReference>
<keyword evidence="6" id="KW-0808">Transferase</keyword>
<evidence type="ECO:0000259" key="17">
    <source>
        <dbReference type="PROSITE" id="PS50113"/>
    </source>
</evidence>
<evidence type="ECO:0000256" key="10">
    <source>
        <dbReference type="ARBA" id="ARBA00022840"/>
    </source>
</evidence>
<gene>
    <name evidence="18" type="ORF">CLV67_105300</name>
</gene>
<dbReference type="Pfam" id="PF01590">
    <property type="entry name" value="GAF"/>
    <property type="match status" value="1"/>
</dbReference>
<dbReference type="SUPFAM" id="SSF55874">
    <property type="entry name" value="ATPase domain of HSP90 chaperone/DNA topoisomerase II/histidine kinase"/>
    <property type="match status" value="1"/>
</dbReference>
<dbReference type="PANTHER" id="PTHR42878">
    <property type="entry name" value="TWO-COMPONENT HISTIDINE KINASE"/>
    <property type="match status" value="1"/>
</dbReference>
<keyword evidence="8" id="KW-0547">Nucleotide-binding</keyword>
<evidence type="ECO:0000256" key="15">
    <source>
        <dbReference type="SAM" id="Coils"/>
    </source>
</evidence>
<dbReference type="GO" id="GO:0005524">
    <property type="term" value="F:ATP binding"/>
    <property type="evidence" value="ECO:0007669"/>
    <property type="project" value="UniProtKB-KW"/>
</dbReference>
<dbReference type="Gene3D" id="3.30.450.20">
    <property type="entry name" value="PAS domain"/>
    <property type="match status" value="1"/>
</dbReference>
<dbReference type="EMBL" id="PVMZ01000005">
    <property type="protein sequence ID" value="PRX22123.1"/>
    <property type="molecule type" value="Genomic_DNA"/>
</dbReference>
<dbReference type="SMART" id="SM00065">
    <property type="entry name" value="GAF"/>
    <property type="match status" value="2"/>
</dbReference>
<dbReference type="Gene3D" id="3.30.450.40">
    <property type="match status" value="2"/>
</dbReference>
<keyword evidence="7" id="KW-0812">Transmembrane</keyword>
<dbReference type="GO" id="GO:0030295">
    <property type="term" value="F:protein kinase activator activity"/>
    <property type="evidence" value="ECO:0007669"/>
    <property type="project" value="TreeGrafter"/>
</dbReference>
<keyword evidence="10" id="KW-0067">ATP-binding</keyword>
<dbReference type="Pfam" id="PF00512">
    <property type="entry name" value="HisKA"/>
    <property type="match status" value="1"/>
</dbReference>
<protein>
    <recommendedName>
        <fullName evidence="14">Sensor-like histidine kinase SenX3</fullName>
        <ecNumber evidence="4">2.7.13.3</ecNumber>
    </recommendedName>
</protein>
<reference evidence="18 19" key="1">
    <citation type="submission" date="2018-03" db="EMBL/GenBank/DDBJ databases">
        <title>Genomic Encyclopedia of Archaeal and Bacterial Type Strains, Phase II (KMG-II): from individual species to whole genera.</title>
        <authorList>
            <person name="Goeker M."/>
        </authorList>
    </citation>
    <scope>NUCLEOTIDE SEQUENCE [LARGE SCALE GENOMIC DNA]</scope>
    <source>
        <strain evidence="18 19">DSM 43146</strain>
    </source>
</reference>
<dbReference type="EC" id="2.7.13.3" evidence="4"/>
<dbReference type="InterPro" id="IPR036097">
    <property type="entry name" value="HisK_dim/P_sf"/>
</dbReference>
<dbReference type="PROSITE" id="PS50109">
    <property type="entry name" value="HIS_KIN"/>
    <property type="match status" value="1"/>
</dbReference>
<evidence type="ECO:0000256" key="8">
    <source>
        <dbReference type="ARBA" id="ARBA00022741"/>
    </source>
</evidence>
<evidence type="ECO:0000256" key="14">
    <source>
        <dbReference type="ARBA" id="ARBA00039401"/>
    </source>
</evidence>
<dbReference type="Gene3D" id="1.10.287.130">
    <property type="match status" value="1"/>
</dbReference>
<dbReference type="RefSeq" id="WP_170153875.1">
    <property type="nucleotide sequence ID" value="NZ_BOMO01000033.1"/>
</dbReference>
<dbReference type="InterPro" id="IPR029016">
    <property type="entry name" value="GAF-like_dom_sf"/>
</dbReference>
<dbReference type="InterPro" id="IPR005467">
    <property type="entry name" value="His_kinase_dom"/>
</dbReference>
<sequence length="702" mass="75187">MTRTPAAVRLRGPATGDRSPGLDRLTAMATRLLDVPIALATVLEPHRQRFLSSRGLPQPWASIGHTPLTHSFCQFVLGTGAPLVVSDARLHPLLRNSMAIPDLRLIAYAGYPLMAPDGTPLGAFCAGDTQPRQWDFDELLLLKDLAAIAATEIAAQVHADRLAEATRQIAEATRRAEEHEAFLEALLDSLDTGVAACDTDGRLVLFNRALRQALDDDADPKLTTQEWANRLRVLHPDGRPFSATEMPVVRALLGEHVRDVDNILVNESGRRRWFVSHGNQIRSRSGVLLGAVATAHDVTDRRLAERFRDTELAVHRVFATAGDTVEAAPEVLKAIAVTLDWVHAELWLADELTERLLPAGTWTSPDHPVPVHVPAGLARGEGLAGTAWDQDAPVWLADIGADPAPLSAATATRYRLRAALAVPVHGGDRAIGALTAFAATTEAQDASCIALMTGIAAQIGEFLQRRRAEDLLRQLARTQDEYIALAGHELRTPLTSMLAATALLLDTEPDTPVAEVQDLVDLISRKGGDMRAVIDDLLDLAALDSGHAELTPERLDLAVVVRAALDAVSGGAAGLGVTFHPVLPAELPVRGCPRRLRQLVDNLLSNAVKYSPGGGRVDVVLQHRAGVAQLRVTDSGIGIPDADHDHVFRRFYRSPEAVQLAIPGSGLGLALCSAITARHHGTIALDLAGGRGTTVVVRLPAC</sequence>
<dbReference type="InterPro" id="IPR003661">
    <property type="entry name" value="HisK_dim/P_dom"/>
</dbReference>
<dbReference type="Pfam" id="PF08448">
    <property type="entry name" value="PAS_4"/>
    <property type="match status" value="1"/>
</dbReference>
<dbReference type="InterPro" id="IPR000014">
    <property type="entry name" value="PAS"/>
</dbReference>
<dbReference type="SUPFAM" id="SSF55785">
    <property type="entry name" value="PYP-like sensor domain (PAS domain)"/>
    <property type="match status" value="1"/>
</dbReference>
<dbReference type="InterPro" id="IPR004358">
    <property type="entry name" value="Sig_transdc_His_kin-like_C"/>
</dbReference>
<dbReference type="GO" id="GO:0007234">
    <property type="term" value="P:osmosensory signaling via phosphorelay pathway"/>
    <property type="evidence" value="ECO:0007669"/>
    <property type="project" value="TreeGrafter"/>
</dbReference>
<dbReference type="SUPFAM" id="SSF55781">
    <property type="entry name" value="GAF domain-like"/>
    <property type="match status" value="2"/>
</dbReference>
<keyword evidence="9 18" id="KW-0418">Kinase</keyword>
<evidence type="ECO:0000256" key="3">
    <source>
        <dbReference type="ARBA" id="ARBA00004236"/>
    </source>
</evidence>
<dbReference type="CDD" id="cd00075">
    <property type="entry name" value="HATPase"/>
    <property type="match status" value="1"/>
</dbReference>
<dbReference type="Pfam" id="PF02518">
    <property type="entry name" value="HATPase_c"/>
    <property type="match status" value="1"/>
</dbReference>
<dbReference type="PROSITE" id="PS50113">
    <property type="entry name" value="PAC"/>
    <property type="match status" value="1"/>
</dbReference>
<name>A0A2T0KFH8_9ACTN</name>
<dbReference type="Gene3D" id="3.30.565.10">
    <property type="entry name" value="Histidine kinase-like ATPase, C-terminal domain"/>
    <property type="match status" value="1"/>
</dbReference>
<dbReference type="InterPro" id="IPR000700">
    <property type="entry name" value="PAS-assoc_C"/>
</dbReference>
<dbReference type="InterPro" id="IPR036890">
    <property type="entry name" value="HATPase_C_sf"/>
</dbReference>
<dbReference type="GO" id="GO:0005886">
    <property type="term" value="C:plasma membrane"/>
    <property type="evidence" value="ECO:0007669"/>
    <property type="project" value="UniProtKB-SubCell"/>
</dbReference>
<dbReference type="InterPro" id="IPR050351">
    <property type="entry name" value="BphY/WalK/GraS-like"/>
</dbReference>
<dbReference type="InterPro" id="IPR035965">
    <property type="entry name" value="PAS-like_dom_sf"/>
</dbReference>
<keyword evidence="12" id="KW-0902">Two-component regulatory system</keyword>
<dbReference type="PANTHER" id="PTHR42878:SF7">
    <property type="entry name" value="SENSOR HISTIDINE KINASE GLRK"/>
    <property type="match status" value="1"/>
</dbReference>
<evidence type="ECO:0000313" key="18">
    <source>
        <dbReference type="EMBL" id="PRX22123.1"/>
    </source>
</evidence>
<dbReference type="CDD" id="cd00130">
    <property type="entry name" value="PAS"/>
    <property type="match status" value="1"/>
</dbReference>
<dbReference type="InterPro" id="IPR003594">
    <property type="entry name" value="HATPase_dom"/>
</dbReference>
<proteinExistence type="predicted"/>
<keyword evidence="15" id="KW-0175">Coiled coil</keyword>
<comment type="subcellular location">
    <subcellularLocation>
        <location evidence="3">Cell membrane</location>
    </subcellularLocation>
    <subcellularLocation>
        <location evidence="2">Membrane</location>
        <topology evidence="2">Multi-pass membrane protein</topology>
    </subcellularLocation>
</comment>
<dbReference type="AlphaFoldDB" id="A0A2T0KFH8"/>
<dbReference type="GO" id="GO:0000155">
    <property type="term" value="F:phosphorelay sensor kinase activity"/>
    <property type="evidence" value="ECO:0007669"/>
    <property type="project" value="InterPro"/>
</dbReference>
<keyword evidence="13" id="KW-0472">Membrane</keyword>
<evidence type="ECO:0000256" key="7">
    <source>
        <dbReference type="ARBA" id="ARBA00022692"/>
    </source>
</evidence>
<accession>A0A2T0KFH8</accession>
<dbReference type="Proteomes" id="UP000239415">
    <property type="component" value="Unassembled WGS sequence"/>
</dbReference>
<evidence type="ECO:0000256" key="12">
    <source>
        <dbReference type="ARBA" id="ARBA00023012"/>
    </source>
</evidence>
<evidence type="ECO:0000256" key="9">
    <source>
        <dbReference type="ARBA" id="ARBA00022777"/>
    </source>
</evidence>
<comment type="catalytic activity">
    <reaction evidence="1">
        <text>ATP + protein L-histidine = ADP + protein N-phospho-L-histidine.</text>
        <dbReference type="EC" id="2.7.13.3"/>
    </reaction>
</comment>
<dbReference type="InterPro" id="IPR003018">
    <property type="entry name" value="GAF"/>
</dbReference>
<keyword evidence="19" id="KW-1185">Reference proteome</keyword>
<evidence type="ECO:0000256" key="1">
    <source>
        <dbReference type="ARBA" id="ARBA00000085"/>
    </source>
</evidence>
<feature type="domain" description="Histidine kinase" evidence="16">
    <location>
        <begin position="485"/>
        <end position="702"/>
    </location>
</feature>
<comment type="caution">
    <text evidence="18">The sequence shown here is derived from an EMBL/GenBank/DDBJ whole genome shotgun (WGS) entry which is preliminary data.</text>
</comment>
<dbReference type="Pfam" id="PF13185">
    <property type="entry name" value="GAF_2"/>
    <property type="match status" value="1"/>
</dbReference>
<keyword evidence="11" id="KW-1133">Transmembrane helix</keyword>
<evidence type="ECO:0000256" key="6">
    <source>
        <dbReference type="ARBA" id="ARBA00022679"/>
    </source>
</evidence>
<evidence type="ECO:0000256" key="13">
    <source>
        <dbReference type="ARBA" id="ARBA00023136"/>
    </source>
</evidence>
<dbReference type="SMART" id="SM00388">
    <property type="entry name" value="HisKA"/>
    <property type="match status" value="1"/>
</dbReference>
<feature type="coiled-coil region" evidence="15">
    <location>
        <begin position="155"/>
        <end position="189"/>
    </location>
</feature>
<dbReference type="SUPFAM" id="SSF47384">
    <property type="entry name" value="Homodimeric domain of signal transducing histidine kinase"/>
    <property type="match status" value="1"/>
</dbReference>
<keyword evidence="5" id="KW-0597">Phosphoprotein</keyword>
<dbReference type="GO" id="GO:0000156">
    <property type="term" value="F:phosphorelay response regulator activity"/>
    <property type="evidence" value="ECO:0007669"/>
    <property type="project" value="TreeGrafter"/>
</dbReference>
<organism evidence="18 19">
    <name type="scientific">Actinoplanes italicus</name>
    <dbReference type="NCBI Taxonomy" id="113567"/>
    <lineage>
        <taxon>Bacteria</taxon>
        <taxon>Bacillati</taxon>
        <taxon>Actinomycetota</taxon>
        <taxon>Actinomycetes</taxon>
        <taxon>Micromonosporales</taxon>
        <taxon>Micromonosporaceae</taxon>
        <taxon>Actinoplanes</taxon>
    </lineage>
</organism>
<evidence type="ECO:0000256" key="5">
    <source>
        <dbReference type="ARBA" id="ARBA00022553"/>
    </source>
</evidence>
<evidence type="ECO:0000259" key="16">
    <source>
        <dbReference type="PROSITE" id="PS50109"/>
    </source>
</evidence>
<evidence type="ECO:0000256" key="4">
    <source>
        <dbReference type="ARBA" id="ARBA00012438"/>
    </source>
</evidence>
<evidence type="ECO:0000256" key="11">
    <source>
        <dbReference type="ARBA" id="ARBA00022989"/>
    </source>
</evidence>
<dbReference type="InterPro" id="IPR013656">
    <property type="entry name" value="PAS_4"/>
</dbReference>